<evidence type="ECO:0000259" key="2">
    <source>
        <dbReference type="Pfam" id="PF20441"/>
    </source>
</evidence>
<dbReference type="Proteomes" id="UP000045285">
    <property type="component" value="Unassembled WGS sequence"/>
</dbReference>
<dbReference type="InterPro" id="IPR027417">
    <property type="entry name" value="P-loop_NTPase"/>
</dbReference>
<keyword evidence="4" id="KW-1185">Reference proteome</keyword>
<gene>
    <name evidence="3" type="ORF">MPL3356_60497</name>
</gene>
<organism evidence="3 4">
    <name type="scientific">Mesorhizobium plurifarium</name>
    <dbReference type="NCBI Taxonomy" id="69974"/>
    <lineage>
        <taxon>Bacteria</taxon>
        <taxon>Pseudomonadati</taxon>
        <taxon>Pseudomonadota</taxon>
        <taxon>Alphaproteobacteria</taxon>
        <taxon>Hyphomicrobiales</taxon>
        <taxon>Phyllobacteriaceae</taxon>
        <taxon>Mesorhizobium</taxon>
    </lineage>
</organism>
<dbReference type="AlphaFoldDB" id="A0A090EFG6"/>
<evidence type="ECO:0000313" key="3">
    <source>
        <dbReference type="EMBL" id="CDX26686.1"/>
    </source>
</evidence>
<reference evidence="4" key="1">
    <citation type="submission" date="2014-08" db="EMBL/GenBank/DDBJ databases">
        <authorList>
            <person name="Moulin L."/>
        </authorList>
    </citation>
    <scope>NUCLEOTIDE SEQUENCE [LARGE SCALE GENOMIC DNA]</scope>
</reference>
<dbReference type="GO" id="GO:0004519">
    <property type="term" value="F:endonuclease activity"/>
    <property type="evidence" value="ECO:0007669"/>
    <property type="project" value="InterPro"/>
</dbReference>
<evidence type="ECO:0000313" key="4">
    <source>
        <dbReference type="Proteomes" id="UP000045285"/>
    </source>
</evidence>
<evidence type="ECO:0000259" key="1">
    <source>
        <dbReference type="Pfam" id="PF03354"/>
    </source>
</evidence>
<name>A0A090EFG6_MESPL</name>
<dbReference type="Pfam" id="PF20441">
    <property type="entry name" value="TerL_nuclease"/>
    <property type="match status" value="1"/>
</dbReference>
<dbReference type="PANTHER" id="PTHR41287:SF1">
    <property type="entry name" value="PROTEIN YMFN"/>
    <property type="match status" value="1"/>
</dbReference>
<feature type="domain" description="Terminase large subunit-like ATPase" evidence="1">
    <location>
        <begin position="140"/>
        <end position="305"/>
    </location>
</feature>
<dbReference type="PANTHER" id="PTHR41287">
    <property type="match status" value="1"/>
</dbReference>
<proteinExistence type="predicted"/>
<dbReference type="InterPro" id="IPR046461">
    <property type="entry name" value="TerL_ATPase"/>
</dbReference>
<protein>
    <submittedName>
        <fullName evidence="3">Putative Terminase</fullName>
    </submittedName>
</protein>
<dbReference type="InterPro" id="IPR005021">
    <property type="entry name" value="Terminase_largesu-like"/>
</dbReference>
<feature type="domain" description="Terminase large subunit-like endonuclease" evidence="2">
    <location>
        <begin position="355"/>
        <end position="607"/>
    </location>
</feature>
<dbReference type="InterPro" id="IPR046462">
    <property type="entry name" value="TerL_nuclease"/>
</dbReference>
<sequence length="644" mass="72044">MRKSRRPAARKTSSRTAASRIRGLRRSDCEHLAKLELENTETGEVELVPDYCGMARLYAEAVASKRLPTNRLLVAAAERYLRMLGMAEDQANDFYFSPIHVIDYCRFAERLRHFEPGSWEFTQIGPDGKPDPRIILEPCQIWIEAAIQGFRRRLTGERLVSTALEIMPRKNAKSLKATVAALFDLCCGGGSAEVPIAASTQKQSEDTLFGDIIKMVNNEPELKELYGLKVTKEAITRGDGRIFMLSSQGERQDGLNPSLAIFEEGHAGAKSVYAVVESAFGARPNALKRMITTAGYRPEGPGYDLLLEAKMVLEGKVEDWTLFAAVYTLDPDDYINPETKAVDYDKLFGNEDLIYKCNPMMDVSLDIIKIRTDVAKAKRLPDKRREVARTRFNLWIGSGTSLIEAHVWAACKRNIAIENYIGRRCWIGVDLAQVRDMCALILLFEEPTGEIVVFGKFYLPELSDTASNPEISDYLAAWHEAGFLELTPGPLADHDRVREDVEAFCDVFDVVVVACDPHQAHNTVKHLWDGNRPVMTYPNTAPTMTPPWDDIEGRIATERLWHDGNPVLQWMMQNVHGDRKGNGLILPRKETQNSIRKIDGAVALCFANGCRLEPGNAKATAPEPEVIDPYKLRGIIGFEEVANG</sequence>
<dbReference type="Pfam" id="PF03354">
    <property type="entry name" value="TerL_ATPase"/>
    <property type="match status" value="1"/>
</dbReference>
<accession>A0A090EFG6</accession>
<dbReference type="EMBL" id="CCMZ01000056">
    <property type="protein sequence ID" value="CDX26686.1"/>
    <property type="molecule type" value="Genomic_DNA"/>
</dbReference>
<dbReference type="Gene3D" id="3.40.50.300">
    <property type="entry name" value="P-loop containing nucleotide triphosphate hydrolases"/>
    <property type="match status" value="1"/>
</dbReference>